<dbReference type="GO" id="GO:0006869">
    <property type="term" value="P:lipid transport"/>
    <property type="evidence" value="ECO:0007669"/>
    <property type="project" value="UniProtKB-UniRule"/>
</dbReference>
<dbReference type="GO" id="GO:0048193">
    <property type="term" value="P:Golgi vesicle transport"/>
    <property type="evidence" value="ECO:0007669"/>
    <property type="project" value="TreeGrafter"/>
</dbReference>
<comment type="subcellular location">
    <subcellularLocation>
        <location evidence="2">Golgi apparatus</location>
        <location evidence="2">trans-Golgi network</location>
    </subcellularLocation>
</comment>
<keyword evidence="2" id="KW-0445">Lipid transport</keyword>
<feature type="region of interest" description="Disordered" evidence="3">
    <location>
        <begin position="1"/>
        <end position="24"/>
    </location>
</feature>
<gene>
    <name evidence="4" type="ORF">FisN_33Hh028</name>
</gene>
<keyword evidence="2" id="KW-0333">Golgi apparatus</keyword>
<dbReference type="PANTHER" id="PTHR15954">
    <property type="entry name" value="VACUOLAR PROTEIN SORTING-ASSOCIATED PROTEIN 51 HOMOLOG"/>
    <property type="match status" value="1"/>
</dbReference>
<evidence type="ECO:0000256" key="1">
    <source>
        <dbReference type="ARBA" id="ARBA00006080"/>
    </source>
</evidence>
<protein>
    <recommendedName>
        <fullName evidence="2">Vacuolar protein sorting-associated protein 51 homolog</fullName>
    </recommendedName>
</protein>
<reference evidence="4 5" key="1">
    <citation type="journal article" date="2015" name="Plant Cell">
        <title>Oil accumulation by the oleaginous diatom Fistulifera solaris as revealed by the genome and transcriptome.</title>
        <authorList>
            <person name="Tanaka T."/>
            <person name="Maeda Y."/>
            <person name="Veluchamy A."/>
            <person name="Tanaka M."/>
            <person name="Abida H."/>
            <person name="Marechal E."/>
            <person name="Bowler C."/>
            <person name="Muto M."/>
            <person name="Sunaga Y."/>
            <person name="Tanaka M."/>
            <person name="Yoshino T."/>
            <person name="Taniguchi T."/>
            <person name="Fukuda Y."/>
            <person name="Nemoto M."/>
            <person name="Matsumoto M."/>
            <person name="Wong P.S."/>
            <person name="Aburatani S."/>
            <person name="Fujibuchi W."/>
        </authorList>
    </citation>
    <scope>NUCLEOTIDE SEQUENCE [LARGE SCALE GENOMIC DNA]</scope>
    <source>
        <strain evidence="4 5">JPCC DA0580</strain>
    </source>
</reference>
<dbReference type="GO" id="GO:0000938">
    <property type="term" value="C:GARP complex"/>
    <property type="evidence" value="ECO:0007669"/>
    <property type="project" value="UniProtKB-UniRule"/>
</dbReference>
<keyword evidence="5" id="KW-1185">Reference proteome</keyword>
<evidence type="ECO:0000313" key="4">
    <source>
        <dbReference type="EMBL" id="GAX28696.1"/>
    </source>
</evidence>
<dbReference type="Pfam" id="PF08700">
    <property type="entry name" value="VPS51_Exo84_N"/>
    <property type="match status" value="1"/>
</dbReference>
<name>A0A1Z5KQW5_FISSO</name>
<feature type="compositionally biased region" description="Acidic residues" evidence="3">
    <location>
        <begin position="50"/>
        <end position="62"/>
    </location>
</feature>
<dbReference type="PANTHER" id="PTHR15954:SF4">
    <property type="entry name" value="VACUOLAR PROTEIN SORTING-ASSOCIATED PROTEIN 51 HOMOLOG"/>
    <property type="match status" value="1"/>
</dbReference>
<dbReference type="Proteomes" id="UP000198406">
    <property type="component" value="Unassembled WGS sequence"/>
</dbReference>
<evidence type="ECO:0000313" key="5">
    <source>
        <dbReference type="Proteomes" id="UP000198406"/>
    </source>
</evidence>
<keyword evidence="2" id="KW-0653">Protein transport</keyword>
<dbReference type="GO" id="GO:0007030">
    <property type="term" value="P:Golgi organization"/>
    <property type="evidence" value="ECO:0007669"/>
    <property type="project" value="UniProtKB-UniRule"/>
</dbReference>
<dbReference type="GO" id="GO:0005829">
    <property type="term" value="C:cytosol"/>
    <property type="evidence" value="ECO:0007669"/>
    <property type="project" value="GOC"/>
</dbReference>
<dbReference type="GO" id="GO:0015031">
    <property type="term" value="P:protein transport"/>
    <property type="evidence" value="ECO:0007669"/>
    <property type="project" value="UniProtKB-UniRule"/>
</dbReference>
<dbReference type="InParanoid" id="A0A1Z5KQW5"/>
<comment type="caution">
    <text evidence="4">The sequence shown here is derived from an EMBL/GenBank/DDBJ whole genome shotgun (WGS) entry which is preliminary data.</text>
</comment>
<dbReference type="GO" id="GO:0042147">
    <property type="term" value="P:retrograde transport, endosome to Golgi"/>
    <property type="evidence" value="ECO:0007669"/>
    <property type="project" value="UniProtKB-UniRule"/>
</dbReference>
<keyword evidence="2" id="KW-0813">Transport</keyword>
<dbReference type="GO" id="GO:0007041">
    <property type="term" value="P:lysosomal transport"/>
    <property type="evidence" value="ECO:0007669"/>
    <property type="project" value="TreeGrafter"/>
</dbReference>
<evidence type="ECO:0000256" key="3">
    <source>
        <dbReference type="SAM" id="MobiDB-lite"/>
    </source>
</evidence>
<comment type="similarity">
    <text evidence="1 2">Belongs to the VPS51 family.</text>
</comment>
<dbReference type="EMBL" id="BDSP01000278">
    <property type="protein sequence ID" value="GAX28696.1"/>
    <property type="molecule type" value="Genomic_DNA"/>
</dbReference>
<dbReference type="GO" id="GO:1990745">
    <property type="term" value="C:EARP complex"/>
    <property type="evidence" value="ECO:0007669"/>
    <property type="project" value="TreeGrafter"/>
</dbReference>
<dbReference type="AlphaFoldDB" id="A0A1Z5KQW5"/>
<dbReference type="GO" id="GO:0016020">
    <property type="term" value="C:membrane"/>
    <property type="evidence" value="ECO:0007669"/>
    <property type="project" value="TreeGrafter"/>
</dbReference>
<feature type="compositionally biased region" description="Low complexity" evidence="3">
    <location>
        <begin position="1"/>
        <end position="11"/>
    </location>
</feature>
<evidence type="ECO:0000256" key="2">
    <source>
        <dbReference type="RuleBase" id="RU368010"/>
    </source>
</evidence>
<comment type="subunit">
    <text evidence="2">Component of the Golgi-associated retrograde protein (GARP) complex.</text>
</comment>
<dbReference type="InterPro" id="IPR014812">
    <property type="entry name" value="Vps51"/>
</dbReference>
<feature type="region of interest" description="Disordered" evidence="3">
    <location>
        <begin position="42"/>
        <end position="62"/>
    </location>
</feature>
<dbReference type="GO" id="GO:0032456">
    <property type="term" value="P:endocytic recycling"/>
    <property type="evidence" value="ECO:0007669"/>
    <property type="project" value="TreeGrafter"/>
</dbReference>
<comment type="function">
    <text evidence="2">Acts as component of the GARP complex that is involved in retrograde transport from early and late endosomes to the trans-Golgi network (TGN).</text>
</comment>
<dbReference type="OrthoDB" id="203678at2759"/>
<sequence length="852" mass="95237">MNSSSSSSSSSSDEDDFLTHNNKGIPREALVRQKLLENFYGKTPERVWTEDDDDSDDEEPNDLDAATFDARQYTEQLIQTEPMQRLLEEEEQLALQVRTLDSTMQTMVYENYSRFIDATDAIRSIGVHVTANEPALQQLSSSIHQLDAQSKALEDTLGPLRDQVAEKIRVRRLLTRLDTLLKLPATLQLYVEEGQYQTATQSYASAAPILAKHSTGFESLQKIEAECQAILQSLRRTVQNKLRQWSGQELSDEVPSPPQSMMEIYECIGTMQLLFLQDESEEETIDLESTACAASLRLLDRILDTHLIDVQERKFATTELSAASLIATDYLNALLEASTLFTKQFTMKQHLVEFISEAYSSFLVHTKGILLEEQLNEATDDEATQLVAEATTLLVQSVQDVTDALQNIGIRSEWTASFLGQATQLTDSLTRRRVDQKFQALQISMVEDCWLPLGQRLAEEGASLAPPLVESTVADCLQLVDDTIRTCCNGGSESPPDLKKALIYSVRKFCYWWANALEQMAGGESTRVDRLVEAPLGTDDKSVNAFLILVDEDDDHRIDNHASWQKLCDMMQALTSREDGDSAIQLVLTVAMICLHAESSVANSLEESIVTHLSGGKKPNKSRIMTGDMLGQDVQERFQLARSTVFVLYASRRGSEMAQLLCQDVTQTIGRPKESTRQALAVAKQACQELNEMLQGSYKGRDIPELESTSSRSSISPLARKKGLRLDIERMFQEKVAVFPHTSTLLDVNDILFLVFKIAIRAWLEQIRRSIVLAEARSQVAMDAMLLKHLLPLYLNEAQATAVGNMIEDCKLAVGDRMDGASAAESDNEDIIIDAVRSCLNDREWTSVFVLK</sequence>
<proteinExistence type="inferred from homology"/>
<accession>A0A1Z5KQW5</accession>
<organism evidence="4 5">
    <name type="scientific">Fistulifera solaris</name>
    <name type="common">Oleaginous diatom</name>
    <dbReference type="NCBI Taxonomy" id="1519565"/>
    <lineage>
        <taxon>Eukaryota</taxon>
        <taxon>Sar</taxon>
        <taxon>Stramenopiles</taxon>
        <taxon>Ochrophyta</taxon>
        <taxon>Bacillariophyta</taxon>
        <taxon>Bacillariophyceae</taxon>
        <taxon>Bacillariophycidae</taxon>
        <taxon>Naviculales</taxon>
        <taxon>Naviculaceae</taxon>
        <taxon>Fistulifera</taxon>
    </lineage>
</organism>